<evidence type="ECO:0000256" key="4">
    <source>
        <dbReference type="ARBA" id="ARBA00023136"/>
    </source>
</evidence>
<keyword evidence="3 5" id="KW-1133">Transmembrane helix</keyword>
<keyword evidence="2 5" id="KW-0812">Transmembrane</keyword>
<name>A0A2P8FAF0_9RHOB</name>
<evidence type="ECO:0000256" key="2">
    <source>
        <dbReference type="ARBA" id="ARBA00022692"/>
    </source>
</evidence>
<feature type="domain" description="ABC transmembrane type-1" evidence="6">
    <location>
        <begin position="104"/>
        <end position="300"/>
    </location>
</feature>
<dbReference type="InterPro" id="IPR035906">
    <property type="entry name" value="MetI-like_sf"/>
</dbReference>
<dbReference type="Pfam" id="PF00528">
    <property type="entry name" value="BPD_transp_1"/>
    <property type="match status" value="1"/>
</dbReference>
<dbReference type="PROSITE" id="PS50928">
    <property type="entry name" value="ABC_TM1"/>
    <property type="match status" value="1"/>
</dbReference>
<reference evidence="7 8" key="1">
    <citation type="submission" date="2018-03" db="EMBL/GenBank/DDBJ databases">
        <title>Genomic Encyclopedia of Archaeal and Bacterial Type Strains, Phase II (KMG-II): from individual species to whole genera.</title>
        <authorList>
            <person name="Goeker M."/>
        </authorList>
    </citation>
    <scope>NUCLEOTIDE SEQUENCE [LARGE SCALE GENOMIC DNA]</scope>
    <source>
        <strain evidence="7 8">DSM 100673</strain>
    </source>
</reference>
<protein>
    <submittedName>
        <fullName evidence="7">Tungstate transport system permease protein</fullName>
    </submittedName>
</protein>
<keyword evidence="5" id="KW-0813">Transport</keyword>
<dbReference type="PANTHER" id="PTHR43632">
    <property type="entry name" value="PERMEASE COMPONENT OF TUNGSTATE ABC TRANSPORTER"/>
    <property type="match status" value="1"/>
</dbReference>
<keyword evidence="8" id="KW-1185">Reference proteome</keyword>
<keyword evidence="4 5" id="KW-0472">Membrane</keyword>
<dbReference type="SUPFAM" id="SSF161098">
    <property type="entry name" value="MetI-like"/>
    <property type="match status" value="1"/>
</dbReference>
<comment type="caution">
    <text evidence="7">The sequence shown here is derived from an EMBL/GenBank/DDBJ whole genome shotgun (WGS) entry which is preliminary data.</text>
</comment>
<evidence type="ECO:0000256" key="5">
    <source>
        <dbReference type="RuleBase" id="RU363032"/>
    </source>
</evidence>
<evidence type="ECO:0000313" key="7">
    <source>
        <dbReference type="EMBL" id="PSL18703.1"/>
    </source>
</evidence>
<gene>
    <name evidence="7" type="ORF">CLV88_10988</name>
</gene>
<dbReference type="Proteomes" id="UP000240418">
    <property type="component" value="Unassembled WGS sequence"/>
</dbReference>
<dbReference type="InterPro" id="IPR049783">
    <property type="entry name" value="ABC_perm_TupB-like"/>
</dbReference>
<dbReference type="AlphaFoldDB" id="A0A2P8FAF0"/>
<dbReference type="PANTHER" id="PTHR43632:SF1">
    <property type="entry name" value="PERMEASE COMPONENT OF TUNGSTATE ABC TRANSPORTER"/>
    <property type="match status" value="1"/>
</dbReference>
<comment type="similarity">
    <text evidence="5">Belongs to the binding-protein-dependent transport system permease family.</text>
</comment>
<evidence type="ECO:0000256" key="1">
    <source>
        <dbReference type="ARBA" id="ARBA00004651"/>
    </source>
</evidence>
<accession>A0A2P8FAF0</accession>
<feature type="transmembrane region" description="Helical" evidence="5">
    <location>
        <begin position="169"/>
        <end position="194"/>
    </location>
</feature>
<proteinExistence type="inferred from homology"/>
<evidence type="ECO:0000259" key="6">
    <source>
        <dbReference type="PROSITE" id="PS50928"/>
    </source>
</evidence>
<comment type="subcellular location">
    <subcellularLocation>
        <location evidence="1 5">Cell membrane</location>
        <topology evidence="1 5">Multi-pass membrane protein</topology>
    </subcellularLocation>
</comment>
<sequence length="312" mass="33732">MPTLLRRGQFGATVCQARTFWQTMPTALTPCAIFLHPPLSNQKNVTIKDKKTCAACAVPGLCRINQSGTGIRTKQTNAMNEILQGLIQAAQLIFSLDRDLIEISLRSLYVTVTAVAIASAIGLPLGCWLAVRRFRYRRFVIATLNALMGLPPVVVGLIVYLLLSRSGPFGVFGLLFTPTAMIIAQVVILTPLIASIAHQAIRELWAEYHDLLISLNTTRRQRIGTLLWDGRRALLTAALAGFGRGIGEVGAIMIVGGNIDHATRVLTTAIALETGKGNFSLALALGFVLIGLAVLVNLLIHSLSRTEVSGRW</sequence>
<feature type="transmembrane region" description="Helical" evidence="5">
    <location>
        <begin position="108"/>
        <end position="131"/>
    </location>
</feature>
<feature type="transmembrane region" description="Helical" evidence="5">
    <location>
        <begin position="279"/>
        <end position="300"/>
    </location>
</feature>
<dbReference type="CDD" id="cd06261">
    <property type="entry name" value="TM_PBP2"/>
    <property type="match status" value="1"/>
</dbReference>
<dbReference type="GO" id="GO:0055085">
    <property type="term" value="P:transmembrane transport"/>
    <property type="evidence" value="ECO:0007669"/>
    <property type="project" value="InterPro"/>
</dbReference>
<dbReference type="NCBIfam" id="NF038017">
    <property type="entry name" value="ABC_perm1"/>
    <property type="match status" value="1"/>
</dbReference>
<evidence type="ECO:0000256" key="3">
    <source>
        <dbReference type="ARBA" id="ARBA00022989"/>
    </source>
</evidence>
<dbReference type="InterPro" id="IPR000515">
    <property type="entry name" value="MetI-like"/>
</dbReference>
<dbReference type="EMBL" id="PYGJ01000009">
    <property type="protein sequence ID" value="PSL18703.1"/>
    <property type="molecule type" value="Genomic_DNA"/>
</dbReference>
<organism evidence="7 8">
    <name type="scientific">Shimia abyssi</name>
    <dbReference type="NCBI Taxonomy" id="1662395"/>
    <lineage>
        <taxon>Bacteria</taxon>
        <taxon>Pseudomonadati</taxon>
        <taxon>Pseudomonadota</taxon>
        <taxon>Alphaproteobacteria</taxon>
        <taxon>Rhodobacterales</taxon>
        <taxon>Roseobacteraceae</taxon>
    </lineage>
</organism>
<dbReference type="Gene3D" id="1.10.3720.10">
    <property type="entry name" value="MetI-like"/>
    <property type="match status" value="1"/>
</dbReference>
<feature type="transmembrane region" description="Helical" evidence="5">
    <location>
        <begin position="143"/>
        <end position="163"/>
    </location>
</feature>
<dbReference type="GO" id="GO:0005886">
    <property type="term" value="C:plasma membrane"/>
    <property type="evidence" value="ECO:0007669"/>
    <property type="project" value="UniProtKB-SubCell"/>
</dbReference>
<evidence type="ECO:0000313" key="8">
    <source>
        <dbReference type="Proteomes" id="UP000240418"/>
    </source>
</evidence>
<feature type="transmembrane region" description="Helical" evidence="5">
    <location>
        <begin position="233"/>
        <end position="259"/>
    </location>
</feature>